<dbReference type="AlphaFoldDB" id="A0A0M3JIW7"/>
<evidence type="ECO:0000256" key="1">
    <source>
        <dbReference type="SAM" id="MobiDB-lite"/>
    </source>
</evidence>
<gene>
    <name evidence="2" type="ORF">ASIM_LOCUS7346</name>
</gene>
<evidence type="ECO:0000313" key="3">
    <source>
        <dbReference type="Proteomes" id="UP000267096"/>
    </source>
</evidence>
<organism evidence="4">
    <name type="scientific">Anisakis simplex</name>
    <name type="common">Herring worm</name>
    <dbReference type="NCBI Taxonomy" id="6269"/>
    <lineage>
        <taxon>Eukaryota</taxon>
        <taxon>Metazoa</taxon>
        <taxon>Ecdysozoa</taxon>
        <taxon>Nematoda</taxon>
        <taxon>Chromadorea</taxon>
        <taxon>Rhabditida</taxon>
        <taxon>Spirurina</taxon>
        <taxon>Ascaridomorpha</taxon>
        <taxon>Ascaridoidea</taxon>
        <taxon>Anisakidae</taxon>
        <taxon>Anisakis</taxon>
        <taxon>Anisakis simplex complex</taxon>
    </lineage>
</organism>
<reference evidence="4" key="1">
    <citation type="submission" date="2017-02" db="UniProtKB">
        <authorList>
            <consortium name="WormBaseParasite"/>
        </authorList>
    </citation>
    <scope>IDENTIFICATION</scope>
</reference>
<dbReference type="WBParaSite" id="ASIM_0000758301-mRNA-1">
    <property type="protein sequence ID" value="ASIM_0000758301-mRNA-1"/>
    <property type="gene ID" value="ASIM_0000758301"/>
</dbReference>
<sequence>MDGFGMDIEEVTDREDEEESSHLKQSPKQPEPKRMRQVKLDTFLKCSGSMARPSSSTATSPSVVKVHSPRRSKSSFSVTTSSELLGLKRRFILFSAQILNPI</sequence>
<evidence type="ECO:0000313" key="2">
    <source>
        <dbReference type="EMBL" id="VDK28991.1"/>
    </source>
</evidence>
<name>A0A0M3JIW7_ANISI</name>
<feature type="region of interest" description="Disordered" evidence="1">
    <location>
        <begin position="1"/>
        <end position="36"/>
    </location>
</feature>
<evidence type="ECO:0000313" key="4">
    <source>
        <dbReference type="WBParaSite" id="ASIM_0000758301-mRNA-1"/>
    </source>
</evidence>
<feature type="region of interest" description="Disordered" evidence="1">
    <location>
        <begin position="48"/>
        <end position="79"/>
    </location>
</feature>
<dbReference type="Proteomes" id="UP000267096">
    <property type="component" value="Unassembled WGS sequence"/>
</dbReference>
<protein>
    <submittedName>
        <fullName evidence="2 4">Uncharacterized protein</fullName>
    </submittedName>
</protein>
<accession>A0A0M3JIW7</accession>
<feature type="compositionally biased region" description="Acidic residues" evidence="1">
    <location>
        <begin position="7"/>
        <end position="19"/>
    </location>
</feature>
<keyword evidence="3" id="KW-1185">Reference proteome</keyword>
<reference evidence="2 3" key="2">
    <citation type="submission" date="2018-11" db="EMBL/GenBank/DDBJ databases">
        <authorList>
            <consortium name="Pathogen Informatics"/>
        </authorList>
    </citation>
    <scope>NUCLEOTIDE SEQUENCE [LARGE SCALE GENOMIC DNA]</scope>
</reference>
<feature type="compositionally biased region" description="Low complexity" evidence="1">
    <location>
        <begin position="49"/>
        <end position="62"/>
    </location>
</feature>
<dbReference type="EMBL" id="UYRR01017602">
    <property type="protein sequence ID" value="VDK28991.1"/>
    <property type="molecule type" value="Genomic_DNA"/>
</dbReference>
<proteinExistence type="predicted"/>